<protein>
    <recommendedName>
        <fullName evidence="1">F-box associated beta-propeller type 3 domain-containing protein</fullName>
    </recommendedName>
</protein>
<dbReference type="InterPro" id="IPR011990">
    <property type="entry name" value="TPR-like_helical_dom_sf"/>
</dbReference>
<reference evidence="2 3" key="1">
    <citation type="submission" date="2020-09" db="EMBL/GenBank/DDBJ databases">
        <title>De no assembly of potato wild relative species, Solanum commersonii.</title>
        <authorList>
            <person name="Cho K."/>
        </authorList>
    </citation>
    <scope>NUCLEOTIDE SEQUENCE [LARGE SCALE GENOMIC DNA]</scope>
    <source>
        <strain evidence="2">LZ3.2</strain>
        <tissue evidence="2">Leaf</tissue>
    </source>
</reference>
<keyword evidence="3" id="KW-1185">Reference proteome</keyword>
<dbReference type="PANTHER" id="PTHR31111:SF139">
    <property type="entry name" value="F-BOX ASSOCIATED DOMAIN-CONTAINING PROTEIN"/>
    <property type="match status" value="1"/>
</dbReference>
<dbReference type="EMBL" id="JACXVP010000001">
    <property type="protein sequence ID" value="KAG5629392.1"/>
    <property type="molecule type" value="Genomic_DNA"/>
</dbReference>
<name>A0A9J6AY34_SOLCO</name>
<dbReference type="OrthoDB" id="687122at2759"/>
<accession>A0A9J6AY34</accession>
<dbReference type="Pfam" id="PF08268">
    <property type="entry name" value="FBA_3"/>
    <property type="match status" value="1"/>
</dbReference>
<dbReference type="AlphaFoldDB" id="A0A9J6AY34"/>
<comment type="caution">
    <text evidence="2">The sequence shown here is derived from an EMBL/GenBank/DDBJ whole genome shotgun (WGS) entry which is preliminary data.</text>
</comment>
<evidence type="ECO:0000259" key="1">
    <source>
        <dbReference type="Pfam" id="PF08268"/>
    </source>
</evidence>
<evidence type="ECO:0000313" key="3">
    <source>
        <dbReference type="Proteomes" id="UP000824120"/>
    </source>
</evidence>
<sequence>MNCTNGLFCFWEPLSNQPAAILNPSTREVRFLPHPNKGTSCGDYLIGFEPQENMYKVFFFFEKLSGYIKQWVLTLGIDESWRKTQSIFPSLLYDKPSVCISGVIYQFDSAYKSVITTFNGKLAVVDCHMVNNSFDLLILEHILKREWKRRVIRFPSNWNYKVLRPIASCMSRDGKLYSSATLIQRRRWRKLEIKGLPEETLIYGIYSYVETLDSSIYLFCFFVKYLYINTKGITKPELRNDIPYRPYANIILHITCWSAWEPLSAAIFNRNTKEVRFLPDLDKDFAYHNHSLGFEPEEKKSKVVLMTKHVREGYKKTFWMLEWHYIFGSKCYSFLLNVFGCWCGVECLHDNHVDCVYGEDGLFGICFEALNGREKHALTMYVKMRARGLQPNEITFVAVLSACAHVQLVDLGF</sequence>
<dbReference type="NCBIfam" id="TIGR01640">
    <property type="entry name" value="F_box_assoc_1"/>
    <property type="match status" value="1"/>
</dbReference>
<dbReference type="PANTHER" id="PTHR31111">
    <property type="entry name" value="BNAA05G37150D PROTEIN-RELATED"/>
    <property type="match status" value="1"/>
</dbReference>
<gene>
    <name evidence="2" type="ORF">H5410_001109</name>
</gene>
<organism evidence="2 3">
    <name type="scientific">Solanum commersonii</name>
    <name type="common">Commerson's wild potato</name>
    <name type="synonym">Commerson's nightshade</name>
    <dbReference type="NCBI Taxonomy" id="4109"/>
    <lineage>
        <taxon>Eukaryota</taxon>
        <taxon>Viridiplantae</taxon>
        <taxon>Streptophyta</taxon>
        <taxon>Embryophyta</taxon>
        <taxon>Tracheophyta</taxon>
        <taxon>Spermatophyta</taxon>
        <taxon>Magnoliopsida</taxon>
        <taxon>eudicotyledons</taxon>
        <taxon>Gunneridae</taxon>
        <taxon>Pentapetalae</taxon>
        <taxon>asterids</taxon>
        <taxon>lamiids</taxon>
        <taxon>Solanales</taxon>
        <taxon>Solanaceae</taxon>
        <taxon>Solanoideae</taxon>
        <taxon>Solaneae</taxon>
        <taxon>Solanum</taxon>
    </lineage>
</organism>
<dbReference type="InterPro" id="IPR017451">
    <property type="entry name" value="F-box-assoc_interact_dom"/>
</dbReference>
<evidence type="ECO:0000313" key="2">
    <source>
        <dbReference type="EMBL" id="KAG5629392.1"/>
    </source>
</evidence>
<dbReference type="Gene3D" id="1.25.40.10">
    <property type="entry name" value="Tetratricopeptide repeat domain"/>
    <property type="match status" value="1"/>
</dbReference>
<dbReference type="Proteomes" id="UP000824120">
    <property type="component" value="Chromosome 1"/>
</dbReference>
<feature type="domain" description="F-box associated beta-propeller type 3" evidence="1">
    <location>
        <begin position="2"/>
        <end position="106"/>
    </location>
</feature>
<proteinExistence type="predicted"/>
<dbReference type="InterPro" id="IPR013187">
    <property type="entry name" value="F-box-assoc_dom_typ3"/>
</dbReference>